<dbReference type="GO" id="GO:0022857">
    <property type="term" value="F:transmembrane transporter activity"/>
    <property type="evidence" value="ECO:0007669"/>
    <property type="project" value="TreeGrafter"/>
</dbReference>
<evidence type="ECO:0000256" key="2">
    <source>
        <dbReference type="ARBA" id="ARBA00022840"/>
    </source>
</evidence>
<sequence>MMPTDVYQDPEPVLEVRSLAKRFTLHERQRTIQAFEGLSFTAHTHHLAAMVGASGSGKSSALKCIYRTYVSDQGAILYRAHDGRTVDLTTADEQTVLDLRKGEIRFVSQFLKSLPRKTALQVVARPLVEQGIEYEQAMQHAREALERVNLPARLHELPPSTFSGGERQLVNLARALVVRPRLLLLDEPTASLDPRSTDRMVEIIRSLKQEPIAILAVFHNPQIVQSLADSTIEIAGGITWDHAAKAVSEQAALD</sequence>
<dbReference type="EMBL" id="JACHGY010000001">
    <property type="protein sequence ID" value="MBB6431374.1"/>
    <property type="molecule type" value="Genomic_DNA"/>
</dbReference>
<dbReference type="RefSeq" id="WP_221435585.1">
    <property type="nucleotide sequence ID" value="NZ_JACHGY010000001.1"/>
</dbReference>
<accession>A0A7X0H8R9</accession>
<dbReference type="SMART" id="SM00382">
    <property type="entry name" value="AAA"/>
    <property type="match status" value="1"/>
</dbReference>
<gene>
    <name evidence="4" type="ORF">HNQ40_003180</name>
</gene>
<dbReference type="PROSITE" id="PS00211">
    <property type="entry name" value="ABC_TRANSPORTER_1"/>
    <property type="match status" value="1"/>
</dbReference>
<proteinExistence type="predicted"/>
<dbReference type="AlphaFoldDB" id="A0A7X0H8R9"/>
<organism evidence="4 5">
    <name type="scientific">Algisphaera agarilytica</name>
    <dbReference type="NCBI Taxonomy" id="1385975"/>
    <lineage>
        <taxon>Bacteria</taxon>
        <taxon>Pseudomonadati</taxon>
        <taxon>Planctomycetota</taxon>
        <taxon>Phycisphaerae</taxon>
        <taxon>Phycisphaerales</taxon>
        <taxon>Phycisphaeraceae</taxon>
        <taxon>Algisphaera</taxon>
    </lineage>
</organism>
<dbReference type="GO" id="GO:0016887">
    <property type="term" value="F:ATP hydrolysis activity"/>
    <property type="evidence" value="ECO:0007669"/>
    <property type="project" value="InterPro"/>
</dbReference>
<dbReference type="Pfam" id="PF00005">
    <property type="entry name" value="ABC_tran"/>
    <property type="match status" value="1"/>
</dbReference>
<evidence type="ECO:0000259" key="3">
    <source>
        <dbReference type="PROSITE" id="PS50893"/>
    </source>
</evidence>
<dbReference type="InterPro" id="IPR015854">
    <property type="entry name" value="ABC_transpr_LolD-like"/>
</dbReference>
<dbReference type="EC" id="2.7.8.37" evidence="4"/>
<evidence type="ECO:0000313" key="4">
    <source>
        <dbReference type="EMBL" id="MBB6431374.1"/>
    </source>
</evidence>
<keyword evidence="4" id="KW-0808">Transferase</keyword>
<dbReference type="InterPro" id="IPR003593">
    <property type="entry name" value="AAA+_ATPase"/>
</dbReference>
<keyword evidence="1" id="KW-0547">Nucleotide-binding</keyword>
<evidence type="ECO:0000313" key="5">
    <source>
        <dbReference type="Proteomes" id="UP000541810"/>
    </source>
</evidence>
<feature type="domain" description="ABC transporter" evidence="3">
    <location>
        <begin position="14"/>
        <end position="254"/>
    </location>
</feature>
<dbReference type="InterPro" id="IPR027417">
    <property type="entry name" value="P-loop_NTPase"/>
</dbReference>
<protein>
    <submittedName>
        <fullName evidence="4">Alpha-D-ribose 1-methylphosphonate 5-triphosphate synthase subunit PhnL</fullName>
        <ecNumber evidence="4">2.7.8.37</ecNumber>
    </submittedName>
</protein>
<dbReference type="Gene3D" id="3.40.50.300">
    <property type="entry name" value="P-loop containing nucleotide triphosphate hydrolases"/>
    <property type="match status" value="1"/>
</dbReference>
<keyword evidence="5" id="KW-1185">Reference proteome</keyword>
<dbReference type="Proteomes" id="UP000541810">
    <property type="component" value="Unassembled WGS sequence"/>
</dbReference>
<dbReference type="InterPro" id="IPR017871">
    <property type="entry name" value="ABC_transporter-like_CS"/>
</dbReference>
<dbReference type="PANTHER" id="PTHR24220">
    <property type="entry name" value="IMPORT ATP-BINDING PROTEIN"/>
    <property type="match status" value="1"/>
</dbReference>
<evidence type="ECO:0000256" key="1">
    <source>
        <dbReference type="ARBA" id="ARBA00022741"/>
    </source>
</evidence>
<dbReference type="GO" id="GO:0005886">
    <property type="term" value="C:plasma membrane"/>
    <property type="evidence" value="ECO:0007669"/>
    <property type="project" value="TreeGrafter"/>
</dbReference>
<dbReference type="PROSITE" id="PS50893">
    <property type="entry name" value="ABC_TRANSPORTER_2"/>
    <property type="match status" value="1"/>
</dbReference>
<dbReference type="GO" id="GO:0061693">
    <property type="term" value="F:alpha-D-ribose 1-methylphosphonate 5-triphosphate synthase activity"/>
    <property type="evidence" value="ECO:0007669"/>
    <property type="project" value="UniProtKB-EC"/>
</dbReference>
<comment type="caution">
    <text evidence="4">The sequence shown here is derived from an EMBL/GenBank/DDBJ whole genome shotgun (WGS) entry which is preliminary data.</text>
</comment>
<dbReference type="GO" id="GO:0005524">
    <property type="term" value="F:ATP binding"/>
    <property type="evidence" value="ECO:0007669"/>
    <property type="project" value="UniProtKB-KW"/>
</dbReference>
<name>A0A7X0H8R9_9BACT</name>
<dbReference type="SUPFAM" id="SSF52540">
    <property type="entry name" value="P-loop containing nucleoside triphosphate hydrolases"/>
    <property type="match status" value="1"/>
</dbReference>
<reference evidence="4 5" key="1">
    <citation type="submission" date="2020-08" db="EMBL/GenBank/DDBJ databases">
        <title>Genomic Encyclopedia of Type Strains, Phase IV (KMG-IV): sequencing the most valuable type-strain genomes for metagenomic binning, comparative biology and taxonomic classification.</title>
        <authorList>
            <person name="Goeker M."/>
        </authorList>
    </citation>
    <scope>NUCLEOTIDE SEQUENCE [LARGE SCALE GENOMIC DNA]</scope>
    <source>
        <strain evidence="4 5">DSM 103725</strain>
    </source>
</reference>
<keyword evidence="2" id="KW-0067">ATP-binding</keyword>
<dbReference type="InterPro" id="IPR003439">
    <property type="entry name" value="ABC_transporter-like_ATP-bd"/>
</dbReference>